<dbReference type="OrthoDB" id="442087at2759"/>
<reference evidence="3" key="2">
    <citation type="submission" date="2015-01" db="EMBL/GenBank/DDBJ databases">
        <title>Evolutionary Origins and Diversification of the Mycorrhizal Mutualists.</title>
        <authorList>
            <consortium name="DOE Joint Genome Institute"/>
            <consortium name="Mycorrhizal Genomics Consortium"/>
            <person name="Kohler A."/>
            <person name="Kuo A."/>
            <person name="Nagy L.G."/>
            <person name="Floudas D."/>
            <person name="Copeland A."/>
            <person name="Barry K.W."/>
            <person name="Cichocki N."/>
            <person name="Veneault-Fourrey C."/>
            <person name="LaButti K."/>
            <person name="Lindquist E.A."/>
            <person name="Lipzen A."/>
            <person name="Lundell T."/>
            <person name="Morin E."/>
            <person name="Murat C."/>
            <person name="Riley R."/>
            <person name="Ohm R."/>
            <person name="Sun H."/>
            <person name="Tunlid A."/>
            <person name="Henrissat B."/>
            <person name="Grigoriev I.V."/>
            <person name="Hibbett D.S."/>
            <person name="Martin F."/>
        </authorList>
    </citation>
    <scope>NUCLEOTIDE SEQUENCE [LARGE SCALE GENOMIC DNA]</scope>
    <source>
        <strain evidence="3">Zn</strain>
    </source>
</reference>
<dbReference type="HOGENOM" id="CLU_2498430_0_0_1"/>
<organism evidence="2 3">
    <name type="scientific">Oidiodendron maius (strain Zn)</name>
    <dbReference type="NCBI Taxonomy" id="913774"/>
    <lineage>
        <taxon>Eukaryota</taxon>
        <taxon>Fungi</taxon>
        <taxon>Dikarya</taxon>
        <taxon>Ascomycota</taxon>
        <taxon>Pezizomycotina</taxon>
        <taxon>Leotiomycetes</taxon>
        <taxon>Leotiomycetes incertae sedis</taxon>
        <taxon>Myxotrichaceae</taxon>
        <taxon>Oidiodendron</taxon>
    </lineage>
</organism>
<accession>A0A0C3GM06</accession>
<gene>
    <name evidence="2" type="ORF">OIDMADRAFT_20445</name>
</gene>
<name>A0A0C3GM06_OIDMZ</name>
<reference evidence="2 3" key="1">
    <citation type="submission" date="2014-04" db="EMBL/GenBank/DDBJ databases">
        <authorList>
            <consortium name="DOE Joint Genome Institute"/>
            <person name="Kuo A."/>
            <person name="Martino E."/>
            <person name="Perotto S."/>
            <person name="Kohler A."/>
            <person name="Nagy L.G."/>
            <person name="Floudas D."/>
            <person name="Copeland A."/>
            <person name="Barry K.W."/>
            <person name="Cichocki N."/>
            <person name="Veneault-Fourrey C."/>
            <person name="LaButti K."/>
            <person name="Lindquist E.A."/>
            <person name="Lipzen A."/>
            <person name="Lundell T."/>
            <person name="Morin E."/>
            <person name="Murat C."/>
            <person name="Sun H."/>
            <person name="Tunlid A."/>
            <person name="Henrissat B."/>
            <person name="Grigoriev I.V."/>
            <person name="Hibbett D.S."/>
            <person name="Martin F."/>
            <person name="Nordberg H.P."/>
            <person name="Cantor M.N."/>
            <person name="Hua S.X."/>
        </authorList>
    </citation>
    <scope>NUCLEOTIDE SEQUENCE [LARGE SCALE GENOMIC DNA]</scope>
    <source>
        <strain evidence="2 3">Zn</strain>
    </source>
</reference>
<proteinExistence type="predicted"/>
<dbReference type="InParanoid" id="A0A0C3GM06"/>
<evidence type="ECO:0000256" key="1">
    <source>
        <dbReference type="SAM" id="MobiDB-lite"/>
    </source>
</evidence>
<feature type="compositionally biased region" description="Basic and acidic residues" evidence="1">
    <location>
        <begin position="1"/>
        <end position="16"/>
    </location>
</feature>
<evidence type="ECO:0000313" key="3">
    <source>
        <dbReference type="Proteomes" id="UP000054321"/>
    </source>
</evidence>
<sequence>MAKEAAESRRRQENYNRARGNVNRSAAGASIFGSTPHLAKADCLHDGWWPKLEGKQRRESCEKCGVSRHNYLLQCPSCSMLACASC</sequence>
<protein>
    <submittedName>
        <fullName evidence="2">Uncharacterized protein</fullName>
    </submittedName>
</protein>
<dbReference type="EMBL" id="KN832882">
    <property type="protein sequence ID" value="KIM97120.1"/>
    <property type="molecule type" value="Genomic_DNA"/>
</dbReference>
<feature type="region of interest" description="Disordered" evidence="1">
    <location>
        <begin position="1"/>
        <end position="20"/>
    </location>
</feature>
<dbReference type="AlphaFoldDB" id="A0A0C3GM06"/>
<evidence type="ECO:0000313" key="2">
    <source>
        <dbReference type="EMBL" id="KIM97120.1"/>
    </source>
</evidence>
<keyword evidence="3" id="KW-1185">Reference proteome</keyword>
<dbReference type="Proteomes" id="UP000054321">
    <property type="component" value="Unassembled WGS sequence"/>
</dbReference>